<reference evidence="3" key="1">
    <citation type="journal article" date="2019" name="Int. J. Syst. Evol. Microbiol.">
        <title>The Global Catalogue of Microorganisms (GCM) 10K type strain sequencing project: providing services to taxonomists for standard genome sequencing and annotation.</title>
        <authorList>
            <consortium name="The Broad Institute Genomics Platform"/>
            <consortium name="The Broad Institute Genome Sequencing Center for Infectious Disease"/>
            <person name="Wu L."/>
            <person name="Ma J."/>
        </authorList>
    </citation>
    <scope>NUCLEOTIDE SEQUENCE [LARGE SCALE GENOMIC DNA]</scope>
    <source>
        <strain evidence="3">CCUG 42001</strain>
    </source>
</reference>
<feature type="transmembrane region" description="Helical" evidence="1">
    <location>
        <begin position="86"/>
        <end position="103"/>
    </location>
</feature>
<proteinExistence type="predicted"/>
<dbReference type="Pfam" id="PF05437">
    <property type="entry name" value="AzlD"/>
    <property type="match status" value="1"/>
</dbReference>
<dbReference type="InterPro" id="IPR008407">
    <property type="entry name" value="Brnchd-chn_aa_trnsp_AzlD"/>
</dbReference>
<feature type="transmembrane region" description="Helical" evidence="1">
    <location>
        <begin position="6"/>
        <end position="26"/>
    </location>
</feature>
<evidence type="ECO:0000256" key="1">
    <source>
        <dbReference type="SAM" id="Phobius"/>
    </source>
</evidence>
<evidence type="ECO:0000313" key="3">
    <source>
        <dbReference type="Proteomes" id="UP001596267"/>
    </source>
</evidence>
<dbReference type="Proteomes" id="UP001596267">
    <property type="component" value="Unassembled WGS sequence"/>
</dbReference>
<keyword evidence="1" id="KW-1133">Transmembrane helix</keyword>
<dbReference type="EMBL" id="JBHSTQ010000006">
    <property type="protein sequence ID" value="MFC6386505.1"/>
    <property type="molecule type" value="Genomic_DNA"/>
</dbReference>
<feature type="transmembrane region" description="Helical" evidence="1">
    <location>
        <begin position="63"/>
        <end position="81"/>
    </location>
</feature>
<keyword evidence="3" id="KW-1185">Reference proteome</keyword>
<sequence>MVNQWILIGVLAVATYVSRVLGLTVMAGRELNPAVRLYFNYVPTAIIVALIVKQIFIPSGGHLVLSLPVLAACLAGALAILLFKKFLPSVVAGVVVGLLVRYFL</sequence>
<evidence type="ECO:0000313" key="2">
    <source>
        <dbReference type="EMBL" id="MFC6386505.1"/>
    </source>
</evidence>
<keyword evidence="1" id="KW-0472">Membrane</keyword>
<gene>
    <name evidence="2" type="ORF">ACFP7A_07815</name>
</gene>
<name>A0ABW1WEK8_9BACL</name>
<keyword evidence="1" id="KW-0812">Transmembrane</keyword>
<feature type="transmembrane region" description="Helical" evidence="1">
    <location>
        <begin position="38"/>
        <end position="57"/>
    </location>
</feature>
<dbReference type="RefSeq" id="WP_253054097.1">
    <property type="nucleotide sequence ID" value="NZ_JAMXWN010000006.1"/>
</dbReference>
<comment type="caution">
    <text evidence="2">The sequence shown here is derived from an EMBL/GenBank/DDBJ whole genome shotgun (WGS) entry which is preliminary data.</text>
</comment>
<accession>A0ABW1WEK8</accession>
<organism evidence="2 3">
    <name type="scientific">Sporolactobacillus kofuensis</name>
    <dbReference type="NCBI Taxonomy" id="269672"/>
    <lineage>
        <taxon>Bacteria</taxon>
        <taxon>Bacillati</taxon>
        <taxon>Bacillota</taxon>
        <taxon>Bacilli</taxon>
        <taxon>Bacillales</taxon>
        <taxon>Sporolactobacillaceae</taxon>
        <taxon>Sporolactobacillus</taxon>
    </lineage>
</organism>
<protein>
    <submittedName>
        <fullName evidence="2">AzlD domain-containing protein</fullName>
    </submittedName>
</protein>